<dbReference type="PANTHER" id="PTHR43685:SF2">
    <property type="entry name" value="GLYCOSYLTRANSFERASE 2-LIKE DOMAIN-CONTAINING PROTEIN"/>
    <property type="match status" value="1"/>
</dbReference>
<keyword evidence="2" id="KW-0808">Transferase</keyword>
<organism evidence="2 3">
    <name type="scientific">Planktothrix tepida PCC 9214</name>
    <dbReference type="NCBI Taxonomy" id="671072"/>
    <lineage>
        <taxon>Bacteria</taxon>
        <taxon>Bacillati</taxon>
        <taxon>Cyanobacteriota</taxon>
        <taxon>Cyanophyceae</taxon>
        <taxon>Oscillatoriophycideae</taxon>
        <taxon>Oscillatoriales</taxon>
        <taxon>Microcoleaceae</taxon>
        <taxon>Planktothrix</taxon>
    </lineage>
</organism>
<dbReference type="OrthoDB" id="549701at2"/>
<protein>
    <submittedName>
        <fullName evidence="2">Glycosyltransferase involved in cell wall biogenesis</fullName>
    </submittedName>
</protein>
<dbReference type="PANTHER" id="PTHR43685">
    <property type="entry name" value="GLYCOSYLTRANSFERASE"/>
    <property type="match status" value="1"/>
</dbReference>
<evidence type="ECO:0000259" key="1">
    <source>
        <dbReference type="Pfam" id="PF00535"/>
    </source>
</evidence>
<feature type="domain" description="Glycosyltransferase 2-like" evidence="1">
    <location>
        <begin position="6"/>
        <end position="138"/>
    </location>
</feature>
<dbReference type="STRING" id="671072.PL9214290842"/>
<accession>A0A1J1LF92</accession>
<dbReference type="GO" id="GO:0016740">
    <property type="term" value="F:transferase activity"/>
    <property type="evidence" value="ECO:0007669"/>
    <property type="project" value="UniProtKB-KW"/>
</dbReference>
<dbReference type="InterPro" id="IPR029044">
    <property type="entry name" value="Nucleotide-diphossugar_trans"/>
</dbReference>
<dbReference type="Proteomes" id="UP000184315">
    <property type="component" value="Unassembled WGS sequence"/>
</dbReference>
<name>A0A1J1LF92_9CYAN</name>
<evidence type="ECO:0000313" key="2">
    <source>
        <dbReference type="EMBL" id="CUR31251.1"/>
    </source>
</evidence>
<sequence>MTKVIVCIPTFNRCHLLPIAIESVQQQTYSDWELIVCDDGSIDRTPELITQYSDPRIHYIRHPKNIGKSNNMRSGFEVATGEYFIKFDDDDRLTPEFLEKTTKILDQNPEIDFVGTDHWIIDINTQRDEASTQQNSQHWGRTNLTEGIVQNLLEVVFIQQSFQIGATLFRRQALLDVDFMRPNLQNCEDNDLFVRLALAGKLGYYLPKRLMEYRVYEEQKAIKRAIPYLRDKLNYLNNFKFDSATCESIRQYRLIETQLLLGLRLIEVGETLTGQKLVWRGKSHSHLKAGMALILSVLPMKLRQYTFKQLRQLKNNGV</sequence>
<dbReference type="AlphaFoldDB" id="A0A1J1LF92"/>
<keyword evidence="3" id="KW-1185">Reference proteome</keyword>
<dbReference type="Pfam" id="PF00535">
    <property type="entry name" value="Glycos_transf_2"/>
    <property type="match status" value="1"/>
</dbReference>
<dbReference type="EMBL" id="CZDF01000132">
    <property type="protein sequence ID" value="CUR31251.1"/>
    <property type="molecule type" value="Genomic_DNA"/>
</dbReference>
<gene>
    <name evidence="2" type="ORF">PL9214290842</name>
</gene>
<dbReference type="Gene3D" id="3.90.550.10">
    <property type="entry name" value="Spore Coat Polysaccharide Biosynthesis Protein SpsA, Chain A"/>
    <property type="match status" value="1"/>
</dbReference>
<dbReference type="InterPro" id="IPR001173">
    <property type="entry name" value="Glyco_trans_2-like"/>
</dbReference>
<dbReference type="SUPFAM" id="SSF53448">
    <property type="entry name" value="Nucleotide-diphospho-sugar transferases"/>
    <property type="match status" value="1"/>
</dbReference>
<reference evidence="3" key="1">
    <citation type="submission" date="2015-10" db="EMBL/GenBank/DDBJ databases">
        <authorList>
            <person name="Regsiter A."/>
            <person name="william w."/>
        </authorList>
    </citation>
    <scope>NUCLEOTIDE SEQUENCE [LARGE SCALE GENOMIC DNA]</scope>
</reference>
<dbReference type="RefSeq" id="WP_072718137.1">
    <property type="nucleotide sequence ID" value="NZ_LN889782.1"/>
</dbReference>
<proteinExistence type="predicted"/>
<dbReference type="InterPro" id="IPR050834">
    <property type="entry name" value="Glycosyltransf_2"/>
</dbReference>
<dbReference type="CDD" id="cd00761">
    <property type="entry name" value="Glyco_tranf_GTA_type"/>
    <property type="match status" value="1"/>
</dbReference>
<evidence type="ECO:0000313" key="3">
    <source>
        <dbReference type="Proteomes" id="UP000184315"/>
    </source>
</evidence>